<dbReference type="Proteomes" id="UP000570493">
    <property type="component" value="Unassembled WGS sequence"/>
</dbReference>
<accession>A0A7Y0DVG4</accession>
<evidence type="ECO:0000313" key="3">
    <source>
        <dbReference type="EMBL" id="NMM42359.1"/>
    </source>
</evidence>
<dbReference type="EMBL" id="JABBMT010000036">
    <property type="protein sequence ID" value="NMM42359.1"/>
    <property type="molecule type" value="Genomic_DNA"/>
</dbReference>
<evidence type="ECO:0000313" key="4">
    <source>
        <dbReference type="Proteomes" id="UP000570493"/>
    </source>
</evidence>
<keyword evidence="1" id="KW-0175">Coiled coil</keyword>
<feature type="region of interest" description="Disordered" evidence="2">
    <location>
        <begin position="14"/>
        <end position="44"/>
    </location>
</feature>
<organism evidence="3 4">
    <name type="scientific">Pseudoalteromonas arctica</name>
    <dbReference type="NCBI Taxonomy" id="394751"/>
    <lineage>
        <taxon>Bacteria</taxon>
        <taxon>Pseudomonadati</taxon>
        <taxon>Pseudomonadota</taxon>
        <taxon>Gammaproteobacteria</taxon>
        <taxon>Alteromonadales</taxon>
        <taxon>Pseudoalteromonadaceae</taxon>
        <taxon>Pseudoalteromonas</taxon>
    </lineage>
</organism>
<name>A0A7Y0DVG4_9GAMM</name>
<dbReference type="AlphaFoldDB" id="A0A7Y0DVG4"/>
<feature type="compositionally biased region" description="Basic and acidic residues" evidence="2">
    <location>
        <begin position="18"/>
        <end position="35"/>
    </location>
</feature>
<dbReference type="RefSeq" id="WP_169021273.1">
    <property type="nucleotide sequence ID" value="NZ_JABBMT010000036.1"/>
</dbReference>
<reference evidence="3" key="1">
    <citation type="submission" date="2020-04" db="EMBL/GenBank/DDBJ databases">
        <title>Genome Sequencing for Pseudoaltermonas arctica.</title>
        <authorList>
            <person name="Elkins N.S."/>
        </authorList>
    </citation>
    <scope>NUCLEOTIDE SEQUENCE [LARGE SCALE GENOMIC DNA]</scope>
    <source>
        <strain evidence="3">NEC-BIFX-2020_0012</strain>
    </source>
</reference>
<feature type="coiled-coil region" evidence="1">
    <location>
        <begin position="130"/>
        <end position="157"/>
    </location>
</feature>
<keyword evidence="4" id="KW-1185">Reference proteome</keyword>
<evidence type="ECO:0000256" key="2">
    <source>
        <dbReference type="SAM" id="MobiDB-lite"/>
    </source>
</evidence>
<gene>
    <name evidence="3" type="ORF">HHO47_16410</name>
</gene>
<protein>
    <submittedName>
        <fullName evidence="3">Uncharacterized protein</fullName>
    </submittedName>
</protein>
<sequence>MNIDDYLSKYLDTSELPEEAKPEKSSRPDWAEPSKRSGKAYDAIESLKGQKKAFIKKHGKKSDYDLKGNYLITKKEVAQLVGPNVKPQPLFFSKTTSYCEALLTHFNNANDELNASKEKRISKKGRGLMQKTKEELIEQLRAEKESKTEELTSLVDDVYQRTLDNISLDMKRKLGLL</sequence>
<comment type="caution">
    <text evidence="3">The sequence shown here is derived from an EMBL/GenBank/DDBJ whole genome shotgun (WGS) entry which is preliminary data.</text>
</comment>
<evidence type="ECO:0000256" key="1">
    <source>
        <dbReference type="SAM" id="Coils"/>
    </source>
</evidence>
<proteinExistence type="predicted"/>